<proteinExistence type="predicted"/>
<name>A0A7G6SZC2_9HYPH</name>
<dbReference type="AlphaFoldDB" id="A0A7G6SZC2"/>
<dbReference type="RefSeq" id="WP_183458454.1">
    <property type="nucleotide sequence ID" value="NZ_CP050296.1"/>
</dbReference>
<organism evidence="1 2">
    <name type="scientific">Mesorhizobium huakuii</name>
    <dbReference type="NCBI Taxonomy" id="28104"/>
    <lineage>
        <taxon>Bacteria</taxon>
        <taxon>Pseudomonadati</taxon>
        <taxon>Pseudomonadota</taxon>
        <taxon>Alphaproteobacteria</taxon>
        <taxon>Hyphomicrobiales</taxon>
        <taxon>Phyllobacteriaceae</taxon>
        <taxon>Mesorhizobium</taxon>
    </lineage>
</organism>
<dbReference type="Proteomes" id="UP000515465">
    <property type="component" value="Chromosome"/>
</dbReference>
<dbReference type="EMBL" id="CP050296">
    <property type="protein sequence ID" value="QND59854.1"/>
    <property type="molecule type" value="Genomic_DNA"/>
</dbReference>
<reference evidence="2" key="1">
    <citation type="journal article" date="2020" name="Mol. Plant Microbe">
        <title>Rhizobial microsymbionts of the narrowly endemic Oxytropis species growing in Kamchatka are characterized by significant genetic diversity and possess a set of genes that are associated with T3SS and T6SS secretion systems and can affect the development of symbiosis.</title>
        <authorList>
            <person name="Safronova V."/>
            <person name="Guro P."/>
            <person name="Sazanova A."/>
            <person name="Kuznetsova I."/>
            <person name="Belimov A."/>
            <person name="Yakubov V."/>
            <person name="Chirak E."/>
            <person name="Afonin A."/>
            <person name="Gogolev Y."/>
            <person name="Andronov E."/>
            <person name="Tikhonovich I."/>
        </authorList>
    </citation>
    <scope>NUCLEOTIDE SEQUENCE [LARGE SCALE GENOMIC DNA]</scope>
    <source>
        <strain evidence="2">583</strain>
    </source>
</reference>
<protein>
    <submittedName>
        <fullName evidence="1">Uncharacterized protein</fullName>
    </submittedName>
</protein>
<evidence type="ECO:0000313" key="1">
    <source>
        <dbReference type="EMBL" id="QND59854.1"/>
    </source>
</evidence>
<accession>A0A7G6SZC2</accession>
<gene>
    <name evidence="1" type="ORF">HB778_27330</name>
</gene>
<sequence length="103" mass="11477">MTKDKKALKRCMEIASRDPSRAGQLADMLKDRPWEEVAAFACYCVQSQALNLKPHETAPAFADILYPEGIRRDPDAGALQDKMLAAGLSVFEPDPLFALRNNR</sequence>
<evidence type="ECO:0000313" key="2">
    <source>
        <dbReference type="Proteomes" id="UP000515465"/>
    </source>
</evidence>